<feature type="chain" id="PRO_5016806343" evidence="2">
    <location>
        <begin position="27"/>
        <end position="133"/>
    </location>
</feature>
<name>A0A345D715_CTEID</name>
<keyword evidence="2" id="KW-0732">Signal</keyword>
<proteinExistence type="evidence at transcript level"/>
<dbReference type="GO" id="GO:0005615">
    <property type="term" value="C:extracellular space"/>
    <property type="evidence" value="ECO:0007669"/>
    <property type="project" value="UniProtKB-KW"/>
</dbReference>
<dbReference type="Gene3D" id="2.40.50.40">
    <property type="match status" value="1"/>
</dbReference>
<dbReference type="GO" id="GO:0008009">
    <property type="term" value="F:chemokine activity"/>
    <property type="evidence" value="ECO:0007669"/>
    <property type="project" value="InterPro"/>
</dbReference>
<dbReference type="GO" id="GO:0006955">
    <property type="term" value="P:immune response"/>
    <property type="evidence" value="ECO:0007669"/>
    <property type="project" value="InterPro"/>
</dbReference>
<reference evidence="4" key="1">
    <citation type="submission" date="2017-08" db="EMBL/GenBank/DDBJ databases">
        <title>An investigation of the diversity and expression of chemokine superfamily by teleost fishes grass carp Ctenopharyngodon idella.</title>
        <authorList>
            <person name="Liao Z."/>
            <person name="Su J."/>
        </authorList>
    </citation>
    <scope>NUCLEOTIDE SEQUENCE</scope>
</reference>
<accession>A0A345D715</accession>
<dbReference type="SUPFAM" id="SSF54117">
    <property type="entry name" value="Interleukin 8-like chemokines"/>
    <property type="match status" value="1"/>
</dbReference>
<organism evidence="4">
    <name type="scientific">Ctenopharyngodon idella</name>
    <name type="common">Grass carp</name>
    <name type="synonym">Leuciscus idella</name>
    <dbReference type="NCBI Taxonomy" id="7959"/>
    <lineage>
        <taxon>Eukaryota</taxon>
        <taxon>Metazoa</taxon>
        <taxon>Chordata</taxon>
        <taxon>Craniata</taxon>
        <taxon>Vertebrata</taxon>
        <taxon>Euteleostomi</taxon>
        <taxon>Actinopterygii</taxon>
        <taxon>Neopterygii</taxon>
        <taxon>Teleostei</taxon>
        <taxon>Ostariophysi</taxon>
        <taxon>Cypriniformes</taxon>
        <taxon>Xenocyprididae</taxon>
        <taxon>Xenocypridinae</taxon>
        <taxon>Ctenopharyngodon</taxon>
    </lineage>
</organism>
<gene>
    <name evidence="4" type="primary">CCL34b.8</name>
</gene>
<sequence length="133" mass="15243">MHLYSAFHQMIILICLVMLLCAFTSGVTSHDPKKPICCTALTLHEPKMKIKSCYIIPPKGKCVGTVVFIDIINRLHCIDPKAPWLSKRQERLKKKNLSYGESEYENIVKWKNLTHAISLTSKTTQQSSWVKKQ</sequence>
<dbReference type="EMBL" id="MF783115">
    <property type="protein sequence ID" value="AXF84145.1"/>
    <property type="molecule type" value="mRNA"/>
</dbReference>
<protein>
    <submittedName>
        <fullName evidence="4">Chemokine ligand 34b</fullName>
    </submittedName>
</protein>
<feature type="signal peptide" evidence="2">
    <location>
        <begin position="1"/>
        <end position="26"/>
    </location>
</feature>
<evidence type="ECO:0000259" key="3">
    <source>
        <dbReference type="Pfam" id="PF00048"/>
    </source>
</evidence>
<keyword evidence="1" id="KW-0202">Cytokine</keyword>
<feature type="domain" description="Chemokine interleukin-8-like" evidence="3">
    <location>
        <begin position="37"/>
        <end position="87"/>
    </location>
</feature>
<evidence type="ECO:0000256" key="1">
    <source>
        <dbReference type="ARBA" id="ARBA00022514"/>
    </source>
</evidence>
<dbReference type="InterPro" id="IPR001811">
    <property type="entry name" value="Chemokine_IL8-like_dom"/>
</dbReference>
<dbReference type="Pfam" id="PF00048">
    <property type="entry name" value="IL8"/>
    <property type="match status" value="1"/>
</dbReference>
<evidence type="ECO:0000256" key="2">
    <source>
        <dbReference type="SAM" id="SignalP"/>
    </source>
</evidence>
<dbReference type="AlphaFoldDB" id="A0A345D715"/>
<dbReference type="InterPro" id="IPR036048">
    <property type="entry name" value="Interleukin_8-like_sf"/>
</dbReference>
<evidence type="ECO:0000313" key="4">
    <source>
        <dbReference type="EMBL" id="AXF84145.1"/>
    </source>
</evidence>